<name>A0A9J7BUM2_9BACT</name>
<dbReference type="SUPFAM" id="SSF63829">
    <property type="entry name" value="Calcium-dependent phosphotriesterase"/>
    <property type="match status" value="2"/>
</dbReference>
<evidence type="ECO:0000256" key="1">
    <source>
        <dbReference type="SAM" id="SignalP"/>
    </source>
</evidence>
<dbReference type="PANTHER" id="PTHR46388">
    <property type="entry name" value="NHL REPEAT-CONTAINING PROTEIN 2"/>
    <property type="match status" value="1"/>
</dbReference>
<dbReference type="InterPro" id="IPR032109">
    <property type="entry name" value="Big_3_5"/>
</dbReference>
<evidence type="ECO:0000313" key="4">
    <source>
        <dbReference type="Proteomes" id="UP001059380"/>
    </source>
</evidence>
<dbReference type="Gene3D" id="2.40.10.500">
    <property type="match status" value="1"/>
</dbReference>
<dbReference type="Gene3D" id="2.120.10.30">
    <property type="entry name" value="TolB, C-terminal domain"/>
    <property type="match status" value="1"/>
</dbReference>
<proteinExistence type="predicted"/>
<feature type="chain" id="PRO_5039940542" evidence="1">
    <location>
        <begin position="32"/>
        <end position="808"/>
    </location>
</feature>
<evidence type="ECO:0000313" key="3">
    <source>
        <dbReference type="EMBL" id="UWZ86571.1"/>
    </source>
</evidence>
<gene>
    <name evidence="3" type="ORF">MOP44_11640</name>
</gene>
<organism evidence="3 4">
    <name type="scientific">Occallatibacter riparius</name>
    <dbReference type="NCBI Taxonomy" id="1002689"/>
    <lineage>
        <taxon>Bacteria</taxon>
        <taxon>Pseudomonadati</taxon>
        <taxon>Acidobacteriota</taxon>
        <taxon>Terriglobia</taxon>
        <taxon>Terriglobales</taxon>
        <taxon>Acidobacteriaceae</taxon>
        <taxon>Occallatibacter</taxon>
    </lineage>
</organism>
<dbReference type="Gene3D" id="2.60.40.10">
    <property type="entry name" value="Immunoglobulins"/>
    <property type="match status" value="4"/>
</dbReference>
<dbReference type="NCBIfam" id="NF012200">
    <property type="entry name" value="choice_anch_D"/>
    <property type="match status" value="1"/>
</dbReference>
<keyword evidence="1" id="KW-0732">Signal</keyword>
<evidence type="ECO:0000259" key="2">
    <source>
        <dbReference type="Pfam" id="PF16640"/>
    </source>
</evidence>
<feature type="domain" description="Bacterial Ig-like" evidence="2">
    <location>
        <begin position="605"/>
        <end position="690"/>
    </location>
</feature>
<dbReference type="InterPro" id="IPR013783">
    <property type="entry name" value="Ig-like_fold"/>
</dbReference>
<feature type="domain" description="Bacterial Ig-like" evidence="2">
    <location>
        <begin position="700"/>
        <end position="781"/>
    </location>
</feature>
<protein>
    <submittedName>
        <fullName evidence="3">Ig-like domain repeat protein</fullName>
    </submittedName>
</protein>
<reference evidence="3" key="1">
    <citation type="submission" date="2021-04" db="EMBL/GenBank/DDBJ databases">
        <title>Phylogenetic analysis of Acidobacteriaceae.</title>
        <authorList>
            <person name="Qiu L."/>
            <person name="Zhang Q."/>
        </authorList>
    </citation>
    <scope>NUCLEOTIDE SEQUENCE</scope>
    <source>
        <strain evidence="3">DSM 25168</strain>
    </source>
</reference>
<dbReference type="KEGG" id="orp:MOP44_11640"/>
<feature type="signal peptide" evidence="1">
    <location>
        <begin position="1"/>
        <end position="31"/>
    </location>
</feature>
<keyword evidence="4" id="KW-1185">Reference proteome</keyword>
<dbReference type="Proteomes" id="UP001059380">
    <property type="component" value="Chromosome"/>
</dbReference>
<dbReference type="Pfam" id="PF16640">
    <property type="entry name" value="Big_3_5"/>
    <property type="match status" value="2"/>
</dbReference>
<dbReference type="AlphaFoldDB" id="A0A9J7BUM2"/>
<accession>A0A9J7BUM2</accession>
<dbReference type="PANTHER" id="PTHR46388:SF2">
    <property type="entry name" value="NHL REPEAT-CONTAINING PROTEIN 2"/>
    <property type="match status" value="1"/>
</dbReference>
<dbReference type="RefSeq" id="WP_260796209.1">
    <property type="nucleotide sequence ID" value="NZ_CP093313.1"/>
</dbReference>
<sequence length="808" mass="82557">MNRSIAKSIPMACTGLCLALTWSLSSRCITAQSPQTAITLDPPAGLEMQAHAFDSRGTRLPEAPANFRRLGEGRVGEAADVHALTFRFTATTKLTGIKSTKDFRIEPGGSCAQGTTYQAKSTCSLLVRFTPQGAGSRLGHITLSTNLSPTPFAFGLGGYGYSPIISFVPSQITTLPGSYPSNVGLLNGAQNLAIDGSDTLWVSDTGNNVVRNYDSSATFKTLASGFSAPWGITVDTFGQAYFSRPASNALHEIYDYGPVVTISGSTTGACPAATPCTLSSHLITKPGEMSMDPYNHMFFTEQSSGGAFSTVQPVPANLIFLYDPFPYQTVTQGPAAMDASDNIYSFWGTSGDCEIVQQSLYNAENNNQAFTKIAGGHTCGFAGDKGLAGNAEIGTSIGQIAFDTAGDMYFTDSANQRVRRIEYTTGVIRTIAGNGTAGYTGDGGQSTFATLNAPTGVGVDSTGSVYVISNSASSGSAQVIRKIGPNGYLNFGNQSKGTGSGSLQLAITNTGNSTLVLSGNYIMWGNNTSDFKVLSIATTCPLTTGGTLYAGQTCYVGFQFTPTATGSRSAVFRLLGNTVSGTSDAILIGNGTLPVPTLAITSPTNGASFTSGTPVTLSASVTSTSGSQPTGTVQFKVDGANFGGPVTLSGTGTASTSVTGLTQTTHSLAATYNGDANYAATGPVSVSIVVTAVKIGASVSLSPTASTSGCAPMQFAVAVTSTSSTLPTGQVSILDGTRTLATGTLSNGKITLSTPHLGPGSHSLTAHYGGDAHYLASDSGPLVEAGGAAVSCQPILPGRGFLGGIPVI</sequence>
<dbReference type="EMBL" id="CP093313">
    <property type="protein sequence ID" value="UWZ86571.1"/>
    <property type="molecule type" value="Genomic_DNA"/>
</dbReference>
<dbReference type="InterPro" id="IPR011042">
    <property type="entry name" value="6-blade_b-propeller_TolB-like"/>
</dbReference>